<evidence type="ECO:0000313" key="2">
    <source>
        <dbReference type="Proteomes" id="UP000254133"/>
    </source>
</evidence>
<name>A0A378PQG5_MORBO</name>
<proteinExistence type="predicted"/>
<dbReference type="AlphaFoldDB" id="A0A378PQG5"/>
<evidence type="ECO:0008006" key="3">
    <source>
        <dbReference type="Google" id="ProtNLM"/>
    </source>
</evidence>
<dbReference type="Proteomes" id="UP000254133">
    <property type="component" value="Unassembled WGS sequence"/>
</dbReference>
<gene>
    <name evidence="1" type="ORF">NCTC9426_00828</name>
</gene>
<organism evidence="1 2">
    <name type="scientific">Moraxella bovis</name>
    <dbReference type="NCBI Taxonomy" id="476"/>
    <lineage>
        <taxon>Bacteria</taxon>
        <taxon>Pseudomonadati</taxon>
        <taxon>Pseudomonadota</taxon>
        <taxon>Gammaproteobacteria</taxon>
        <taxon>Moraxellales</taxon>
        <taxon>Moraxellaceae</taxon>
        <taxon>Moraxella</taxon>
    </lineage>
</organism>
<evidence type="ECO:0000313" key="1">
    <source>
        <dbReference type="EMBL" id="STY90798.1"/>
    </source>
</evidence>
<accession>A0A378PQG5</accession>
<dbReference type="EMBL" id="UGPZ01000002">
    <property type="protein sequence ID" value="STY90798.1"/>
    <property type="molecule type" value="Genomic_DNA"/>
</dbReference>
<protein>
    <recommendedName>
        <fullName evidence="3">DUF2459 domain-containing protein</fullName>
    </recommendedName>
</protein>
<reference evidence="1 2" key="1">
    <citation type="submission" date="2018-06" db="EMBL/GenBank/DDBJ databases">
        <authorList>
            <consortium name="Pathogen Informatics"/>
            <person name="Doyle S."/>
        </authorList>
    </citation>
    <scope>NUCLEOTIDE SEQUENCE [LARGE SCALE GENOMIC DNA]</scope>
    <source>
        <strain evidence="1 2">NCTC9426</strain>
    </source>
</reference>
<sequence>MGYFISLLLTYGILMTCATFLPSQISKYKLTNDEPAIDIYVISNGVHTDFVLPTVSSQMNWTSVFDPSPKTAWWITG</sequence>